<gene>
    <name evidence="3" type="ORF">M23134_07070</name>
</gene>
<feature type="chain" id="PRO_5002641886" evidence="1">
    <location>
        <begin position="37"/>
        <end position="640"/>
    </location>
</feature>
<dbReference type="EMBL" id="AAWS01000034">
    <property type="protein sequence ID" value="EAY26475.1"/>
    <property type="molecule type" value="Genomic_DNA"/>
</dbReference>
<dbReference type="Gene3D" id="2.70.70.10">
    <property type="entry name" value="Glucose Permease (Domain IIA)"/>
    <property type="match status" value="1"/>
</dbReference>
<organism evidence="3 4">
    <name type="scientific">Microscilla marina ATCC 23134</name>
    <dbReference type="NCBI Taxonomy" id="313606"/>
    <lineage>
        <taxon>Bacteria</taxon>
        <taxon>Pseudomonadati</taxon>
        <taxon>Bacteroidota</taxon>
        <taxon>Cytophagia</taxon>
        <taxon>Cytophagales</taxon>
        <taxon>Microscillaceae</taxon>
        <taxon>Microscilla</taxon>
    </lineage>
</organism>
<dbReference type="PANTHER" id="PTHR21666">
    <property type="entry name" value="PEPTIDASE-RELATED"/>
    <property type="match status" value="1"/>
</dbReference>
<feature type="signal peptide" evidence="1">
    <location>
        <begin position="1"/>
        <end position="36"/>
    </location>
</feature>
<dbReference type="SUPFAM" id="SSF51261">
    <property type="entry name" value="Duplicated hybrid motif"/>
    <property type="match status" value="1"/>
</dbReference>
<dbReference type="InterPro" id="IPR050570">
    <property type="entry name" value="Cell_wall_metabolism_enzyme"/>
</dbReference>
<name>A1ZT85_MICM2</name>
<protein>
    <submittedName>
        <fullName evidence="3">M23 peptidase domain protein</fullName>
    </submittedName>
</protein>
<dbReference type="AlphaFoldDB" id="A1ZT85"/>
<dbReference type="InterPro" id="IPR016047">
    <property type="entry name" value="M23ase_b-sheet_dom"/>
</dbReference>
<evidence type="ECO:0000313" key="4">
    <source>
        <dbReference type="Proteomes" id="UP000004095"/>
    </source>
</evidence>
<dbReference type="CDD" id="cd12797">
    <property type="entry name" value="M23_peptidase"/>
    <property type="match status" value="1"/>
</dbReference>
<dbReference type="RefSeq" id="WP_002701030.1">
    <property type="nucleotide sequence ID" value="NZ_AAWS01000034.1"/>
</dbReference>
<reference evidence="3 4" key="1">
    <citation type="submission" date="2007-01" db="EMBL/GenBank/DDBJ databases">
        <authorList>
            <person name="Haygood M."/>
            <person name="Podell S."/>
            <person name="Anderson C."/>
            <person name="Hopkinson B."/>
            <person name="Roe K."/>
            <person name="Barbeau K."/>
            <person name="Gaasterland T."/>
            <person name="Ferriera S."/>
            <person name="Johnson J."/>
            <person name="Kravitz S."/>
            <person name="Beeson K."/>
            <person name="Sutton G."/>
            <person name="Rogers Y.-H."/>
            <person name="Friedman R."/>
            <person name="Frazier M."/>
            <person name="Venter J.C."/>
        </authorList>
    </citation>
    <scope>NUCLEOTIDE SEQUENCE [LARGE SCALE GENOMIC DNA]</scope>
    <source>
        <strain evidence="3 4">ATCC 23134</strain>
    </source>
</reference>
<dbReference type="Proteomes" id="UP000004095">
    <property type="component" value="Unassembled WGS sequence"/>
</dbReference>
<accession>A1ZT85</accession>
<proteinExistence type="predicted"/>
<dbReference type="GO" id="GO:0004222">
    <property type="term" value="F:metalloendopeptidase activity"/>
    <property type="evidence" value="ECO:0007669"/>
    <property type="project" value="TreeGrafter"/>
</dbReference>
<feature type="domain" description="M23ase beta-sheet core" evidence="2">
    <location>
        <begin position="64"/>
        <end position="130"/>
    </location>
</feature>
<evidence type="ECO:0000256" key="1">
    <source>
        <dbReference type="SAM" id="SignalP"/>
    </source>
</evidence>
<sequence>MGGFCIDQSTRYSVHTLFFKQALVLLLGCISWQAQAQHTYMFPVNPGKKSWLTGNFGEIRSSHFHAGLDIAANPGTPVRAVANGYVYRLKASTYGYGNAVYLYHPHTKQQSLYGHLLRFAPKIARYVRARQNQQQDFFYEEYLKAHAIPVAKGEIIAYVGNTGASAGPHLHFEIRTLADEALNPFQFKFKEIGYDNIPPVIRALAIKTLNINGRVNNRFGRYQFKVRKVARNRYTLGKVITANGKIGFELLTHDLMNRASNTYGTTKIKVVVDGRQVFLMDINKIDHHINKAMRVHADYAQHRRSYRGYQRCYVADGNPYTFYQTDALRGAVNIQDNRLHSVAIYATDFWGNTSILSFKIKGKLPPMVKFRPTSVPRRTYLSYEIQGNTLVLKGHYIRQKADIARFNVAGLAYDVPIVYMQGLTSVYLWDLRHGLPDYVELGSLRKKFNLRMLVPANRTVIYREAGRLEIKFPKGALFDTLYLETKLYKNSVTINSSYTPIFKNIEISLKPAVVPTNKKGWNVYQGNKFIKGSRWVGNKMVFQYDRLGNYRIARDISPPSLRWLRKSLYKISFRIKDNLSGIKNFKATLNGKFLLMNYEHKGFMIWSAAPLGNKRKALKGLFTLTITDKAGNVRYFKARL</sequence>
<keyword evidence="4" id="KW-1185">Reference proteome</keyword>
<evidence type="ECO:0000313" key="3">
    <source>
        <dbReference type="EMBL" id="EAY26475.1"/>
    </source>
</evidence>
<dbReference type="InterPro" id="IPR011055">
    <property type="entry name" value="Dup_hybrid_motif"/>
</dbReference>
<dbReference type="Pfam" id="PF01551">
    <property type="entry name" value="Peptidase_M23"/>
    <property type="match status" value="2"/>
</dbReference>
<evidence type="ECO:0000259" key="2">
    <source>
        <dbReference type="Pfam" id="PF01551"/>
    </source>
</evidence>
<dbReference type="eggNOG" id="COG0739">
    <property type="taxonomic scope" value="Bacteria"/>
</dbReference>
<feature type="domain" description="M23ase beta-sheet core" evidence="2">
    <location>
        <begin position="150"/>
        <end position="184"/>
    </location>
</feature>
<comment type="caution">
    <text evidence="3">The sequence shown here is derived from an EMBL/GenBank/DDBJ whole genome shotgun (WGS) entry which is preliminary data.</text>
</comment>
<keyword evidence="1" id="KW-0732">Signal</keyword>
<dbReference type="PANTHER" id="PTHR21666:SF270">
    <property type="entry name" value="MUREIN HYDROLASE ACTIVATOR ENVC"/>
    <property type="match status" value="1"/>
</dbReference>